<dbReference type="PANTHER" id="PTHR21502">
    <property type="entry name" value="ZINC FINGER PROTEIN DZIP1"/>
    <property type="match status" value="1"/>
</dbReference>
<evidence type="ECO:0000259" key="3">
    <source>
        <dbReference type="Pfam" id="PF13815"/>
    </source>
</evidence>
<name>A0ABQ6MM51_9STRA</name>
<dbReference type="Pfam" id="PF13815">
    <property type="entry name" value="Dzip-like_N"/>
    <property type="match status" value="1"/>
</dbReference>
<gene>
    <name evidence="4" type="ORF">TeGR_g14171</name>
</gene>
<protein>
    <recommendedName>
        <fullName evidence="3">Cilium assembly protein DZIP1 N-terminal domain-containing protein</fullName>
    </recommendedName>
</protein>
<comment type="caution">
    <text evidence="4">The sequence shown here is derived from an EMBL/GenBank/DDBJ whole genome shotgun (WGS) entry which is preliminary data.</text>
</comment>
<evidence type="ECO:0000313" key="4">
    <source>
        <dbReference type="EMBL" id="GMI28355.1"/>
    </source>
</evidence>
<keyword evidence="1" id="KW-0175">Coiled coil</keyword>
<proteinExistence type="predicted"/>
<reference evidence="4 5" key="1">
    <citation type="journal article" date="2023" name="Commun. Biol.">
        <title>Genome analysis of Parmales, the sister group of diatoms, reveals the evolutionary specialization of diatoms from phago-mixotrophs to photoautotrophs.</title>
        <authorList>
            <person name="Ban H."/>
            <person name="Sato S."/>
            <person name="Yoshikawa S."/>
            <person name="Yamada K."/>
            <person name="Nakamura Y."/>
            <person name="Ichinomiya M."/>
            <person name="Sato N."/>
            <person name="Blanc-Mathieu R."/>
            <person name="Endo H."/>
            <person name="Kuwata A."/>
            <person name="Ogata H."/>
        </authorList>
    </citation>
    <scope>NUCLEOTIDE SEQUENCE [LARGE SCALE GENOMIC DNA]</scope>
</reference>
<organism evidence="4 5">
    <name type="scientific">Tetraparma gracilis</name>
    <dbReference type="NCBI Taxonomy" id="2962635"/>
    <lineage>
        <taxon>Eukaryota</taxon>
        <taxon>Sar</taxon>
        <taxon>Stramenopiles</taxon>
        <taxon>Ochrophyta</taxon>
        <taxon>Bolidophyceae</taxon>
        <taxon>Parmales</taxon>
        <taxon>Triparmaceae</taxon>
        <taxon>Tetraparma</taxon>
    </lineage>
</organism>
<evidence type="ECO:0000256" key="2">
    <source>
        <dbReference type="SAM" id="MobiDB-lite"/>
    </source>
</evidence>
<sequence>MADPLGIGVHGRWGAPPPRATAGPTSASATDPSSQSGRAVPPPAGFKFEYPRVPIDWGKVARAPLDSISRRGDAQALATYLPVVALGDLTNSGGAEVAHPALLKAFQASQLCTQYLMHCQVTMEEQLNLMNEDCAHLGRLEEQLSDKENRRETRRKELEKEGKSMKRLIRQYHRMLKKHNPDLAKRVVTHGDGGISLVEKDNV</sequence>
<accession>A0ABQ6MM51</accession>
<evidence type="ECO:0000313" key="5">
    <source>
        <dbReference type="Proteomes" id="UP001165060"/>
    </source>
</evidence>
<feature type="compositionally biased region" description="Low complexity" evidence="2">
    <location>
        <begin position="20"/>
        <end position="37"/>
    </location>
</feature>
<evidence type="ECO:0000256" key="1">
    <source>
        <dbReference type="ARBA" id="ARBA00023054"/>
    </source>
</evidence>
<dbReference type="InterPro" id="IPR032714">
    <property type="entry name" value="DZIP1_N"/>
</dbReference>
<dbReference type="Proteomes" id="UP001165060">
    <property type="component" value="Unassembled WGS sequence"/>
</dbReference>
<dbReference type="PANTHER" id="PTHR21502:SF3">
    <property type="entry name" value="CILIUM ASSEMBLY PROTEIN DZIP1L"/>
    <property type="match status" value="1"/>
</dbReference>
<dbReference type="EMBL" id="BRYB01001548">
    <property type="protein sequence ID" value="GMI28355.1"/>
    <property type="molecule type" value="Genomic_DNA"/>
</dbReference>
<keyword evidence="5" id="KW-1185">Reference proteome</keyword>
<feature type="region of interest" description="Disordered" evidence="2">
    <location>
        <begin position="1"/>
        <end position="43"/>
    </location>
</feature>
<feature type="domain" description="Cilium assembly protein DZIP1 N-terminal" evidence="3">
    <location>
        <begin position="46"/>
        <end position="162"/>
    </location>
</feature>
<dbReference type="InterPro" id="IPR051241">
    <property type="entry name" value="DZIP_RILPL"/>
</dbReference>